<sequence>MKLDQLVNPISDRSRIELIDIFRGFAIFGIFMVNIEIMNCFMVNQEKFGKLWTRPIDTFSYRILQLFFYSKFFPIFSFLFGLGIGMQTNKFINSKRLPLGFLIRRMLILLVFGILHITFLWDGDILHLYALIGIFTFFWIRRAAKVILITSIIVFVFPFYDVIVAIVFGSLEVNSSRLIELYNPQEIRNIIWNGSLGEQISLRWADYVSNIPLLLYMVGPVAFSMFLLGLYFVRQGYHNAIKDFIARTKKPVLMVILLITAYRLFFIFALTDLDIYHNPWLKPIFLQLIFLSDVMTGLFYLWLMGWLYYFQGWKKLLSPLKYVGRMALSNYIFQSLVGLILFYGLGFSLYEKMSPPMMLLTGILVFAVQMLMSAIWLRYFRYGPLEWLWRVLSYGKRMGIKR</sequence>
<dbReference type="KEGG" id="echi:FKX85_05210"/>
<feature type="transmembrane region" description="Helical" evidence="1">
    <location>
        <begin position="125"/>
        <end position="140"/>
    </location>
</feature>
<dbReference type="Proteomes" id="UP000316614">
    <property type="component" value="Chromosome"/>
</dbReference>
<dbReference type="PANTHER" id="PTHR30590:SF3">
    <property type="entry name" value="HYPOTHETICAL MEMBRANE SPANNING PROTEIN"/>
    <property type="match status" value="1"/>
</dbReference>
<dbReference type="EMBL" id="CP041253">
    <property type="protein sequence ID" value="QDH78462.1"/>
    <property type="molecule type" value="Genomic_DNA"/>
</dbReference>
<dbReference type="RefSeq" id="WP_141613718.1">
    <property type="nucleotide sequence ID" value="NZ_CP041253.1"/>
</dbReference>
<dbReference type="OrthoDB" id="9807744at2"/>
<feature type="transmembrane region" description="Helical" evidence="1">
    <location>
        <begin position="331"/>
        <end position="350"/>
    </location>
</feature>
<dbReference type="InterPro" id="IPR052529">
    <property type="entry name" value="Bact_Transport_Assoc"/>
</dbReference>
<feature type="transmembrane region" description="Helical" evidence="1">
    <location>
        <begin position="356"/>
        <end position="380"/>
    </location>
</feature>
<dbReference type="PANTHER" id="PTHR30590">
    <property type="entry name" value="INNER MEMBRANE PROTEIN"/>
    <property type="match status" value="1"/>
</dbReference>
<accession>A0A514CF71</accession>
<keyword evidence="1" id="KW-0472">Membrane</keyword>
<keyword evidence="1" id="KW-0812">Transmembrane</keyword>
<evidence type="ECO:0000259" key="2">
    <source>
        <dbReference type="Pfam" id="PF04235"/>
    </source>
</evidence>
<name>A0A514CF71_9BACT</name>
<keyword evidence="4" id="KW-1185">Reference proteome</keyword>
<reference evidence="3 4" key="1">
    <citation type="submission" date="2019-06" db="EMBL/GenBank/DDBJ databases">
        <title>Echinicola alkalisoli sp. nov. isolated from saline soil.</title>
        <authorList>
            <person name="Sun J.-Q."/>
            <person name="Xu L."/>
        </authorList>
    </citation>
    <scope>NUCLEOTIDE SEQUENCE [LARGE SCALE GENOMIC DNA]</scope>
    <source>
        <strain evidence="3 4">LN3S3</strain>
    </source>
</reference>
<feature type="transmembrane region" description="Helical" evidence="1">
    <location>
        <begin position="64"/>
        <end position="85"/>
    </location>
</feature>
<feature type="transmembrane region" description="Helical" evidence="1">
    <location>
        <begin position="97"/>
        <end position="119"/>
    </location>
</feature>
<evidence type="ECO:0000313" key="3">
    <source>
        <dbReference type="EMBL" id="QDH78462.1"/>
    </source>
</evidence>
<organism evidence="3 4">
    <name type="scientific">Echinicola soli</name>
    <dbReference type="NCBI Taxonomy" id="2591634"/>
    <lineage>
        <taxon>Bacteria</taxon>
        <taxon>Pseudomonadati</taxon>
        <taxon>Bacteroidota</taxon>
        <taxon>Cytophagia</taxon>
        <taxon>Cytophagales</taxon>
        <taxon>Cyclobacteriaceae</taxon>
        <taxon>Echinicola</taxon>
    </lineage>
</organism>
<protein>
    <submittedName>
        <fullName evidence="3">DUF418 domain-containing protein</fullName>
    </submittedName>
</protein>
<keyword evidence="1" id="KW-1133">Transmembrane helix</keyword>
<feature type="transmembrane region" description="Helical" evidence="1">
    <location>
        <begin position="283"/>
        <end position="310"/>
    </location>
</feature>
<feature type="transmembrane region" description="Helical" evidence="1">
    <location>
        <begin position="21"/>
        <end position="44"/>
    </location>
</feature>
<feature type="transmembrane region" description="Helical" evidence="1">
    <location>
        <begin position="147"/>
        <end position="168"/>
    </location>
</feature>
<dbReference type="Pfam" id="PF04235">
    <property type="entry name" value="DUF418"/>
    <property type="match status" value="1"/>
</dbReference>
<feature type="domain" description="DUF418" evidence="2">
    <location>
        <begin position="233"/>
        <end position="396"/>
    </location>
</feature>
<dbReference type="InterPro" id="IPR007349">
    <property type="entry name" value="DUF418"/>
</dbReference>
<gene>
    <name evidence="3" type="ORF">FKX85_05210</name>
</gene>
<dbReference type="AlphaFoldDB" id="A0A514CF71"/>
<evidence type="ECO:0000256" key="1">
    <source>
        <dbReference type="SAM" id="Phobius"/>
    </source>
</evidence>
<proteinExistence type="predicted"/>
<feature type="transmembrane region" description="Helical" evidence="1">
    <location>
        <begin position="213"/>
        <end position="232"/>
    </location>
</feature>
<evidence type="ECO:0000313" key="4">
    <source>
        <dbReference type="Proteomes" id="UP000316614"/>
    </source>
</evidence>
<feature type="transmembrane region" description="Helical" evidence="1">
    <location>
        <begin position="252"/>
        <end position="271"/>
    </location>
</feature>